<dbReference type="RefSeq" id="WP_379235678.1">
    <property type="nucleotide sequence ID" value="NZ_JBHSTE010000004.1"/>
</dbReference>
<name>A0ABW1V883_9BACL</name>
<sequence length="92" mass="11059">METTNRKPTILKQSWVHYLGAYAIIHLFFIIFDRFPPKFREGTLFTRLAESQWFTERFALYETPEFNLLTVLLFVIFFLSAMMSVIQSKREK</sequence>
<keyword evidence="1" id="KW-0472">Membrane</keyword>
<comment type="caution">
    <text evidence="2">The sequence shown here is derived from an EMBL/GenBank/DDBJ whole genome shotgun (WGS) entry which is preliminary data.</text>
</comment>
<keyword evidence="1" id="KW-0812">Transmembrane</keyword>
<evidence type="ECO:0000313" key="3">
    <source>
        <dbReference type="Proteomes" id="UP001596233"/>
    </source>
</evidence>
<evidence type="ECO:0000313" key="2">
    <source>
        <dbReference type="EMBL" id="MFC6333818.1"/>
    </source>
</evidence>
<keyword evidence="1" id="KW-1133">Transmembrane helix</keyword>
<dbReference type="Proteomes" id="UP001596233">
    <property type="component" value="Unassembled WGS sequence"/>
</dbReference>
<dbReference type="Pfam" id="PF14118">
    <property type="entry name" value="YfzA"/>
    <property type="match status" value="1"/>
</dbReference>
<proteinExistence type="predicted"/>
<feature type="transmembrane region" description="Helical" evidence="1">
    <location>
        <begin position="15"/>
        <end position="32"/>
    </location>
</feature>
<evidence type="ECO:0000256" key="1">
    <source>
        <dbReference type="SAM" id="Phobius"/>
    </source>
</evidence>
<dbReference type="InterPro" id="IPR025627">
    <property type="entry name" value="YfzA"/>
</dbReference>
<protein>
    <submittedName>
        <fullName evidence="2">YfzA family protein</fullName>
    </submittedName>
</protein>
<feature type="transmembrane region" description="Helical" evidence="1">
    <location>
        <begin position="66"/>
        <end position="86"/>
    </location>
</feature>
<dbReference type="EMBL" id="JBHSTE010000004">
    <property type="protein sequence ID" value="MFC6333818.1"/>
    <property type="molecule type" value="Genomic_DNA"/>
</dbReference>
<organism evidence="2 3">
    <name type="scientific">Paenibacillus septentrionalis</name>
    <dbReference type="NCBI Taxonomy" id="429342"/>
    <lineage>
        <taxon>Bacteria</taxon>
        <taxon>Bacillati</taxon>
        <taxon>Bacillota</taxon>
        <taxon>Bacilli</taxon>
        <taxon>Bacillales</taxon>
        <taxon>Paenibacillaceae</taxon>
        <taxon>Paenibacillus</taxon>
    </lineage>
</organism>
<reference evidence="3" key="1">
    <citation type="journal article" date="2019" name="Int. J. Syst. Evol. Microbiol.">
        <title>The Global Catalogue of Microorganisms (GCM) 10K type strain sequencing project: providing services to taxonomists for standard genome sequencing and annotation.</title>
        <authorList>
            <consortium name="The Broad Institute Genomics Platform"/>
            <consortium name="The Broad Institute Genome Sequencing Center for Infectious Disease"/>
            <person name="Wu L."/>
            <person name="Ma J."/>
        </authorList>
    </citation>
    <scope>NUCLEOTIDE SEQUENCE [LARGE SCALE GENOMIC DNA]</scope>
    <source>
        <strain evidence="3">PCU 280</strain>
    </source>
</reference>
<accession>A0ABW1V883</accession>
<keyword evidence="3" id="KW-1185">Reference proteome</keyword>
<gene>
    <name evidence="2" type="ORF">ACFP56_14410</name>
</gene>